<name>A0ABW2TZB4_9PSEU</name>
<reference evidence="2" key="1">
    <citation type="journal article" date="2019" name="Int. J. Syst. Evol. Microbiol.">
        <title>The Global Catalogue of Microorganisms (GCM) 10K type strain sequencing project: providing services to taxonomists for standard genome sequencing and annotation.</title>
        <authorList>
            <consortium name="The Broad Institute Genomics Platform"/>
            <consortium name="The Broad Institute Genome Sequencing Center for Infectious Disease"/>
            <person name="Wu L."/>
            <person name="Ma J."/>
        </authorList>
    </citation>
    <scope>NUCLEOTIDE SEQUENCE [LARGE SCALE GENOMIC DNA]</scope>
    <source>
        <strain evidence="2">JCM 17695</strain>
    </source>
</reference>
<accession>A0ABW2TZB4</accession>
<comment type="caution">
    <text evidence="1">The sequence shown here is derived from an EMBL/GenBank/DDBJ whole genome shotgun (WGS) entry which is preliminary data.</text>
</comment>
<dbReference type="EMBL" id="JBHTEY010000004">
    <property type="protein sequence ID" value="MFC7618578.1"/>
    <property type="molecule type" value="Genomic_DNA"/>
</dbReference>
<proteinExistence type="predicted"/>
<protein>
    <submittedName>
        <fullName evidence="1">Uncharacterized protein</fullName>
    </submittedName>
</protein>
<dbReference type="Proteomes" id="UP001596512">
    <property type="component" value="Unassembled WGS sequence"/>
</dbReference>
<evidence type="ECO:0000313" key="1">
    <source>
        <dbReference type="EMBL" id="MFC7618578.1"/>
    </source>
</evidence>
<organism evidence="1 2">
    <name type="scientific">Actinokineospora soli</name>
    <dbReference type="NCBI Taxonomy" id="1048753"/>
    <lineage>
        <taxon>Bacteria</taxon>
        <taxon>Bacillati</taxon>
        <taxon>Actinomycetota</taxon>
        <taxon>Actinomycetes</taxon>
        <taxon>Pseudonocardiales</taxon>
        <taxon>Pseudonocardiaceae</taxon>
        <taxon>Actinokineospora</taxon>
    </lineage>
</organism>
<sequence length="89" mass="9562">MASILELIGTRRGHGTTAPGGLSLGEQLVVHFVELAAAEGSRHLLLRIGASAAEVQHTTDFVNRVGFTQRGGWWWRPIEGIALTESPDS</sequence>
<evidence type="ECO:0000313" key="2">
    <source>
        <dbReference type="Proteomes" id="UP001596512"/>
    </source>
</evidence>
<keyword evidence="2" id="KW-1185">Reference proteome</keyword>
<gene>
    <name evidence="1" type="ORF">ACFQV2_39860</name>
</gene>